<feature type="coiled-coil region" evidence="1">
    <location>
        <begin position="311"/>
        <end position="354"/>
    </location>
</feature>
<feature type="compositionally biased region" description="Polar residues" evidence="2">
    <location>
        <begin position="162"/>
        <end position="182"/>
    </location>
</feature>
<reference evidence="3" key="2">
    <citation type="submission" date="2022-01" db="EMBL/GenBank/DDBJ databases">
        <authorList>
            <person name="Yamashiro T."/>
            <person name="Shiraishi A."/>
            <person name="Satake H."/>
            <person name="Nakayama K."/>
        </authorList>
    </citation>
    <scope>NUCLEOTIDE SEQUENCE</scope>
</reference>
<evidence type="ECO:0000256" key="2">
    <source>
        <dbReference type="SAM" id="MobiDB-lite"/>
    </source>
</evidence>
<dbReference type="EMBL" id="BQNB010008923">
    <property type="protein sequence ID" value="GJS56250.1"/>
    <property type="molecule type" value="Genomic_DNA"/>
</dbReference>
<feature type="region of interest" description="Disordered" evidence="2">
    <location>
        <begin position="1"/>
        <end position="20"/>
    </location>
</feature>
<proteinExistence type="predicted"/>
<evidence type="ECO:0000256" key="1">
    <source>
        <dbReference type="SAM" id="Coils"/>
    </source>
</evidence>
<protein>
    <submittedName>
        <fullName evidence="3">Uncharacterized protein</fullName>
    </submittedName>
</protein>
<feature type="compositionally biased region" description="Low complexity" evidence="2">
    <location>
        <begin position="151"/>
        <end position="161"/>
    </location>
</feature>
<sequence>MEPRRSVWRASPRSPLPRKRTITTGSCQLPCPNETHDALFNPCLLVHLDLQLRRCRMAFFIPLGQKNTLAEYLILSGADNRPPMLDNDLNDSWKSFAVPIFSLGDDSKACLNKSMAFLTTVASSRFPSTNNQLKTSSNLRNHATIQDGRVTVQQVQRRQGQSYSGTGYKSNASSSEGNNPKQPRNAAWYKEKAMLAEAPEAGQLLDEEQLAFLADLGVLDGQAVQTIVPNNASFQTEDLDTYDSDYDDISNSQAVLMANISNYGSDVISEVPHSETNLNNMENQDVQAMQDFEQTLVVDFIDNKIHSDNNIISYSQYLQETQQENEKANKEQNNESVTAELERYKERVKTFKQRLNIDLSSREKMIDSQMDDMIREKLALKE</sequence>
<organism evidence="3 4">
    <name type="scientific">Tanacetum coccineum</name>
    <dbReference type="NCBI Taxonomy" id="301880"/>
    <lineage>
        <taxon>Eukaryota</taxon>
        <taxon>Viridiplantae</taxon>
        <taxon>Streptophyta</taxon>
        <taxon>Embryophyta</taxon>
        <taxon>Tracheophyta</taxon>
        <taxon>Spermatophyta</taxon>
        <taxon>Magnoliopsida</taxon>
        <taxon>eudicotyledons</taxon>
        <taxon>Gunneridae</taxon>
        <taxon>Pentapetalae</taxon>
        <taxon>asterids</taxon>
        <taxon>campanulids</taxon>
        <taxon>Asterales</taxon>
        <taxon>Asteraceae</taxon>
        <taxon>Asteroideae</taxon>
        <taxon>Anthemideae</taxon>
        <taxon>Anthemidinae</taxon>
        <taxon>Tanacetum</taxon>
    </lineage>
</organism>
<evidence type="ECO:0000313" key="3">
    <source>
        <dbReference type="EMBL" id="GJS56250.1"/>
    </source>
</evidence>
<reference evidence="3" key="1">
    <citation type="journal article" date="2022" name="Int. J. Mol. Sci.">
        <title>Draft Genome of Tanacetum Coccineum: Genomic Comparison of Closely Related Tanacetum-Family Plants.</title>
        <authorList>
            <person name="Yamashiro T."/>
            <person name="Shiraishi A."/>
            <person name="Nakayama K."/>
            <person name="Satake H."/>
        </authorList>
    </citation>
    <scope>NUCLEOTIDE SEQUENCE</scope>
</reference>
<keyword evidence="4" id="KW-1185">Reference proteome</keyword>
<gene>
    <name evidence="3" type="ORF">Tco_0629612</name>
</gene>
<dbReference type="Proteomes" id="UP001151760">
    <property type="component" value="Unassembled WGS sequence"/>
</dbReference>
<feature type="region of interest" description="Disordered" evidence="2">
    <location>
        <begin position="151"/>
        <end position="184"/>
    </location>
</feature>
<name>A0ABQ4WTU5_9ASTR</name>
<comment type="caution">
    <text evidence="3">The sequence shown here is derived from an EMBL/GenBank/DDBJ whole genome shotgun (WGS) entry which is preliminary data.</text>
</comment>
<accession>A0ABQ4WTU5</accession>
<evidence type="ECO:0000313" key="4">
    <source>
        <dbReference type="Proteomes" id="UP001151760"/>
    </source>
</evidence>
<keyword evidence="1" id="KW-0175">Coiled coil</keyword>